<keyword evidence="3" id="KW-0677">Repeat</keyword>
<evidence type="ECO:0000256" key="2">
    <source>
        <dbReference type="ARBA" id="ARBA00022723"/>
    </source>
</evidence>
<keyword evidence="6" id="KW-0539">Nucleus</keyword>
<evidence type="ECO:0000256" key="3">
    <source>
        <dbReference type="ARBA" id="ARBA00022737"/>
    </source>
</evidence>
<accession>A0A085N075</accession>
<dbReference type="GO" id="GO:0000978">
    <property type="term" value="F:RNA polymerase II cis-regulatory region sequence-specific DNA binding"/>
    <property type="evidence" value="ECO:0007669"/>
    <property type="project" value="TreeGrafter"/>
</dbReference>
<dbReference type="PANTHER" id="PTHR24388:SF54">
    <property type="entry name" value="PROTEIN ESCARGOT"/>
    <property type="match status" value="1"/>
</dbReference>
<organism evidence="8">
    <name type="scientific">Trichuris suis</name>
    <name type="common">pig whipworm</name>
    <dbReference type="NCBI Taxonomy" id="68888"/>
    <lineage>
        <taxon>Eukaryota</taxon>
        <taxon>Metazoa</taxon>
        <taxon>Ecdysozoa</taxon>
        <taxon>Nematoda</taxon>
        <taxon>Enoplea</taxon>
        <taxon>Dorylaimia</taxon>
        <taxon>Trichinellida</taxon>
        <taxon>Trichuridae</taxon>
        <taxon>Trichuris</taxon>
    </lineage>
</organism>
<dbReference type="GO" id="GO:0005634">
    <property type="term" value="C:nucleus"/>
    <property type="evidence" value="ECO:0007669"/>
    <property type="project" value="UniProtKB-SubCell"/>
</dbReference>
<dbReference type="EMBL" id="KL367585">
    <property type="protein sequence ID" value="KFD62871.1"/>
    <property type="molecule type" value="Genomic_DNA"/>
</dbReference>
<dbReference type="AlphaFoldDB" id="A0A085N075"/>
<feature type="region of interest" description="Disordered" evidence="7">
    <location>
        <begin position="342"/>
        <end position="367"/>
    </location>
</feature>
<evidence type="ECO:0000256" key="6">
    <source>
        <dbReference type="ARBA" id="ARBA00023242"/>
    </source>
</evidence>
<dbReference type="Gene3D" id="3.30.160.60">
    <property type="entry name" value="Classic Zinc Finger"/>
    <property type="match status" value="3"/>
</dbReference>
<keyword evidence="5" id="KW-0862">Zinc</keyword>
<evidence type="ECO:0000256" key="5">
    <source>
        <dbReference type="ARBA" id="ARBA00022833"/>
    </source>
</evidence>
<name>A0A085N075_9BILA</name>
<evidence type="ECO:0000256" key="4">
    <source>
        <dbReference type="ARBA" id="ARBA00022771"/>
    </source>
</evidence>
<dbReference type="SMART" id="SM00355">
    <property type="entry name" value="ZnF_C2H2"/>
    <property type="match status" value="5"/>
</dbReference>
<dbReference type="InterPro" id="IPR013087">
    <property type="entry name" value="Znf_C2H2_type"/>
</dbReference>
<dbReference type="PROSITE" id="PS50157">
    <property type="entry name" value="ZINC_FINGER_C2H2_2"/>
    <property type="match status" value="2"/>
</dbReference>
<proteinExistence type="predicted"/>
<dbReference type="InterPro" id="IPR036236">
    <property type="entry name" value="Znf_C2H2_sf"/>
</dbReference>
<protein>
    <submittedName>
        <fullName evidence="8">Uncharacterized protein</fullName>
    </submittedName>
</protein>
<dbReference type="InterPro" id="IPR050527">
    <property type="entry name" value="Snail/Krueppel_Znf"/>
</dbReference>
<dbReference type="Proteomes" id="UP000030758">
    <property type="component" value="Unassembled WGS sequence"/>
</dbReference>
<dbReference type="GO" id="GO:0008270">
    <property type="term" value="F:zinc ion binding"/>
    <property type="evidence" value="ECO:0007669"/>
    <property type="project" value="UniProtKB-KW"/>
</dbReference>
<reference evidence="8" key="1">
    <citation type="journal article" date="2014" name="Nat. Genet.">
        <title>Genome and transcriptome of the porcine whipworm Trichuris suis.</title>
        <authorList>
            <person name="Jex A.R."/>
            <person name="Nejsum P."/>
            <person name="Schwarz E.M."/>
            <person name="Hu L."/>
            <person name="Young N.D."/>
            <person name="Hall R.S."/>
            <person name="Korhonen P.K."/>
            <person name="Liao S."/>
            <person name="Thamsborg S."/>
            <person name="Xia J."/>
            <person name="Xu P."/>
            <person name="Wang S."/>
            <person name="Scheerlinck J.P."/>
            <person name="Hofmann A."/>
            <person name="Sternberg P.W."/>
            <person name="Wang J."/>
            <person name="Gasser R.B."/>
        </authorList>
    </citation>
    <scope>NUCLEOTIDE SEQUENCE [LARGE SCALE GENOMIC DNA]</scope>
    <source>
        <strain evidence="8">DCEP-RM93F</strain>
    </source>
</reference>
<comment type="subcellular location">
    <subcellularLocation>
        <location evidence="1">Nucleus</location>
    </subcellularLocation>
</comment>
<keyword evidence="4" id="KW-0863">Zinc-finger</keyword>
<dbReference type="SUPFAM" id="SSF57667">
    <property type="entry name" value="beta-beta-alpha zinc fingers"/>
    <property type="match status" value="2"/>
</dbReference>
<evidence type="ECO:0000256" key="7">
    <source>
        <dbReference type="SAM" id="MobiDB-lite"/>
    </source>
</evidence>
<feature type="region of interest" description="Disordered" evidence="7">
    <location>
        <begin position="110"/>
        <end position="161"/>
    </location>
</feature>
<keyword evidence="2" id="KW-0479">Metal-binding</keyword>
<gene>
    <name evidence="8" type="ORF">M514_00834</name>
</gene>
<dbReference type="PANTHER" id="PTHR24388">
    <property type="entry name" value="ZINC FINGER PROTEIN"/>
    <property type="match status" value="1"/>
</dbReference>
<evidence type="ECO:0000256" key="1">
    <source>
        <dbReference type="ARBA" id="ARBA00004123"/>
    </source>
</evidence>
<feature type="compositionally biased region" description="Basic and acidic residues" evidence="7">
    <location>
        <begin position="137"/>
        <end position="149"/>
    </location>
</feature>
<sequence>MNQFNDVVKKFATTTAWSFLPEEEVIDSPQNLDKDATVSSDPDVNGKICSVCGYQGKWISEMIRHKRVHTNERPFHCKYCQRSSKWKADLIRHLAKVHKIRVRTRYCRRAAEEKNSSKTRKAKLTSSIPKLPVLNEPDDKQESEKDYHSNPHGLLPSSDSPETVRLSIRFSGTMNSMKSSFVSMLPNRSKHSGDRPKLKPRNSSLSPGLAAVQKYAIVGRNVDGDKWLKCKLCPYLTKFVQAFRVHTQKHENKKPFQCSACGYRSNWSSDVHKHIRFKKLSHATARVVKLAGDWEAVKCEQVELIVDHSKEMAPPNVVVRKNGLQHWKRPVKGSNDVEMLNRIPSSSSGSGAEDTHYECSAGGSSIENEEKLPLSPVIIEEEYAVALDLKDVADVMSDFSAIINAAEMELSGGTATAIHDFTAYELPRLCDANGQFLVRLKQNVSPLRIPAKQHSRVALINKQLAQDSKEIQKVKVVIGGSICFMWQCRYCLHVSKRRANVRMHEKKHFKVKRREGATISVV</sequence>
<feature type="region of interest" description="Disordered" evidence="7">
    <location>
        <begin position="184"/>
        <end position="205"/>
    </location>
</feature>
<dbReference type="GO" id="GO:0000981">
    <property type="term" value="F:DNA-binding transcription factor activity, RNA polymerase II-specific"/>
    <property type="evidence" value="ECO:0007669"/>
    <property type="project" value="TreeGrafter"/>
</dbReference>
<dbReference type="OrthoDB" id="6077919at2759"/>
<evidence type="ECO:0000313" key="8">
    <source>
        <dbReference type="EMBL" id="KFD62871.1"/>
    </source>
</evidence>